<sequence>MKHSKSLKHFVYIAFALIMLITSWESNRINAAVITPEIPKESIRLRILANSDSAQDQALKREIRDAIVAMMQDWAAGPQTLEEARTVVTAHLPEFDRLVAGIIKKRGYNYSHQVELGLVPFPTKMYGNDVYPAGDYEALRVIIGSGKGQNWWCVLFPPLCFVNSITGEAVAGAVQTTDGTTNQKTDQTNDRTTGQTNDGNNGSTAIDADQTDSPTKTEVRFFLWDLIEAVISWFK</sequence>
<reference evidence="2 3" key="1">
    <citation type="submission" date="2021-03" db="EMBL/GenBank/DDBJ databases">
        <title>Genomic Encyclopedia of Type Strains, Phase IV (KMG-IV): sequencing the most valuable type-strain genomes for metagenomic binning, comparative biology and taxonomic classification.</title>
        <authorList>
            <person name="Goeker M."/>
        </authorList>
    </citation>
    <scope>NUCLEOTIDE SEQUENCE [LARGE SCALE GENOMIC DNA]</scope>
    <source>
        <strain evidence="2 3">DSM 26048</strain>
    </source>
</reference>
<dbReference type="InterPro" id="IPR014202">
    <property type="entry name" value="Spore_II_R"/>
</dbReference>
<dbReference type="Pfam" id="PF09551">
    <property type="entry name" value="Spore_II_R"/>
    <property type="match status" value="1"/>
</dbReference>
<proteinExistence type="predicted"/>
<dbReference type="EMBL" id="JAGGLB010000014">
    <property type="protein sequence ID" value="MBP1992575.1"/>
    <property type="molecule type" value="Genomic_DNA"/>
</dbReference>
<protein>
    <submittedName>
        <fullName evidence="2">Stage II sporulation protein R</fullName>
    </submittedName>
</protein>
<feature type="compositionally biased region" description="Polar residues" evidence="1">
    <location>
        <begin position="177"/>
        <end position="204"/>
    </location>
</feature>
<accession>A0ABS4IZS7</accession>
<evidence type="ECO:0000256" key="1">
    <source>
        <dbReference type="SAM" id="MobiDB-lite"/>
    </source>
</evidence>
<gene>
    <name evidence="2" type="ORF">J2Z66_004184</name>
</gene>
<keyword evidence="3" id="KW-1185">Reference proteome</keyword>
<dbReference type="RefSeq" id="WP_209973704.1">
    <property type="nucleotide sequence ID" value="NZ_JAGGLB010000014.1"/>
</dbReference>
<name>A0ABS4IZS7_9BACL</name>
<dbReference type="Proteomes" id="UP001519287">
    <property type="component" value="Unassembled WGS sequence"/>
</dbReference>
<evidence type="ECO:0000313" key="2">
    <source>
        <dbReference type="EMBL" id="MBP1992575.1"/>
    </source>
</evidence>
<comment type="caution">
    <text evidence="2">The sequence shown here is derived from an EMBL/GenBank/DDBJ whole genome shotgun (WGS) entry which is preliminary data.</text>
</comment>
<evidence type="ECO:0000313" key="3">
    <source>
        <dbReference type="Proteomes" id="UP001519287"/>
    </source>
</evidence>
<organism evidence="2 3">
    <name type="scientific">Paenibacillus eucommiae</name>
    <dbReference type="NCBI Taxonomy" id="1355755"/>
    <lineage>
        <taxon>Bacteria</taxon>
        <taxon>Bacillati</taxon>
        <taxon>Bacillota</taxon>
        <taxon>Bacilli</taxon>
        <taxon>Bacillales</taxon>
        <taxon>Paenibacillaceae</taxon>
        <taxon>Paenibacillus</taxon>
    </lineage>
</organism>
<feature type="region of interest" description="Disordered" evidence="1">
    <location>
        <begin position="177"/>
        <end position="212"/>
    </location>
</feature>
<dbReference type="NCBIfam" id="TIGR02837">
    <property type="entry name" value="spore_II_R"/>
    <property type="match status" value="1"/>
</dbReference>